<evidence type="ECO:0000313" key="2">
    <source>
        <dbReference type="EMBL" id="BBX20753.1"/>
    </source>
</evidence>
<dbReference type="SUPFAM" id="SSF51905">
    <property type="entry name" value="FAD/NAD(P)-binding domain"/>
    <property type="match status" value="1"/>
</dbReference>
<organism evidence="2 3">
    <name type="scientific">Mycolicibacter terrae</name>
    <dbReference type="NCBI Taxonomy" id="1788"/>
    <lineage>
        <taxon>Bacteria</taxon>
        <taxon>Bacillati</taxon>
        <taxon>Actinomycetota</taxon>
        <taxon>Actinomycetes</taxon>
        <taxon>Mycobacteriales</taxon>
        <taxon>Mycobacteriaceae</taxon>
        <taxon>Mycolicibacter</taxon>
    </lineage>
</organism>
<gene>
    <name evidence="2" type="ORF">MTER_01640</name>
</gene>
<dbReference type="PANTHER" id="PTHR42877:SF4">
    <property type="entry name" value="FAD_NAD(P)-BINDING DOMAIN-CONTAINING PROTEIN-RELATED"/>
    <property type="match status" value="1"/>
</dbReference>
<dbReference type="AlphaFoldDB" id="A0AAD1HSP9"/>
<dbReference type="PANTHER" id="PTHR42877">
    <property type="entry name" value="L-ORNITHINE N(5)-MONOOXYGENASE-RELATED"/>
    <property type="match status" value="1"/>
</dbReference>
<proteinExistence type="predicted"/>
<evidence type="ECO:0000256" key="1">
    <source>
        <dbReference type="SAM" id="MobiDB-lite"/>
    </source>
</evidence>
<sequence>MSVHVAGDENAPTSGASTYEVPTHEVPTHEVPTHEILVIGAGFSGIGVGIKLLKEGFSDFLIVDEAQGVGGTWYWNTYPGIAVDIPSYSYQFSFEKRPSWSRTYAPGIELKNYAKHCVEKYGLASRIRFGVTVVRAEFDEESTLWRLFTSTDEELTARFVINASGVLTRPKTPDIPGVGDFGGVTMHTSRWDHQQTLTGKRVAVIGTGASAVQLIPSIAKDVDTLTVFQRTPIWCLPKFDFAVPRPLSALLRLAPGAQIAARAASQAFVELTFPVAAHFHTAIPLASAIERAAISYMRRQVTDPVVRDKLTPRYALGCKRPSFHNEYLKTFNRGNVHLETNPITRVDETAVITADGARHEIDVLVLATGFKVMESDSMPTYSLRGVAGRDQAQWWDENRLQAYEGVSVPGFPNHFSVFGPYGYNGSSYFALIEAQAGHILRCLRQARTAGSNYVEVREEANQRFFAEMLARRHTQVFWQDSCAGANSYYFDKHGDVPLRPTTTVESIWRSRRFDLADYRFERRPAKKADTAPQKVVTAG</sequence>
<dbReference type="Pfam" id="PF13738">
    <property type="entry name" value="Pyr_redox_3"/>
    <property type="match status" value="1"/>
</dbReference>
<protein>
    <submittedName>
        <fullName evidence="2">Monoxygenase</fullName>
    </submittedName>
</protein>
<dbReference type="InterPro" id="IPR051209">
    <property type="entry name" value="FAD-bind_Monooxygenase_sf"/>
</dbReference>
<dbReference type="InterPro" id="IPR036188">
    <property type="entry name" value="FAD/NAD-bd_sf"/>
</dbReference>
<accession>A0AAD1HSP9</accession>
<dbReference type="Proteomes" id="UP000467636">
    <property type="component" value="Chromosome"/>
</dbReference>
<keyword evidence="3" id="KW-1185">Reference proteome</keyword>
<reference evidence="2 3" key="1">
    <citation type="journal article" date="2019" name="Emerg. Microbes Infect.">
        <title>Comprehensive subspecies identification of 175 nontuberculous mycobacteria species based on 7547 genomic profiles.</title>
        <authorList>
            <person name="Matsumoto Y."/>
            <person name="Kinjo T."/>
            <person name="Motooka D."/>
            <person name="Nabeya D."/>
            <person name="Jung N."/>
            <person name="Uechi K."/>
            <person name="Horii T."/>
            <person name="Iida T."/>
            <person name="Fujita J."/>
            <person name="Nakamura S."/>
        </authorList>
    </citation>
    <scope>NUCLEOTIDE SEQUENCE [LARGE SCALE GENOMIC DNA]</scope>
    <source>
        <strain evidence="2 3">JCM 12143</strain>
    </source>
</reference>
<dbReference type="EMBL" id="AP022564">
    <property type="protein sequence ID" value="BBX20753.1"/>
    <property type="molecule type" value="Genomic_DNA"/>
</dbReference>
<dbReference type="Gene3D" id="3.50.50.60">
    <property type="entry name" value="FAD/NAD(P)-binding domain"/>
    <property type="match status" value="2"/>
</dbReference>
<name>A0AAD1HSP9_9MYCO</name>
<evidence type="ECO:0000313" key="3">
    <source>
        <dbReference type="Proteomes" id="UP000467636"/>
    </source>
</evidence>
<feature type="region of interest" description="Disordered" evidence="1">
    <location>
        <begin position="1"/>
        <end position="25"/>
    </location>
</feature>